<protein>
    <submittedName>
        <fullName evidence="3">Uncharacterized protein</fullName>
    </submittedName>
</protein>
<evidence type="ECO:0000256" key="2">
    <source>
        <dbReference type="SAM" id="Phobius"/>
    </source>
</evidence>
<evidence type="ECO:0000313" key="3">
    <source>
        <dbReference type="EMBL" id="EKC27192.1"/>
    </source>
</evidence>
<organism evidence="3">
    <name type="scientific">Magallana gigas</name>
    <name type="common">Pacific oyster</name>
    <name type="synonym">Crassostrea gigas</name>
    <dbReference type="NCBI Taxonomy" id="29159"/>
    <lineage>
        <taxon>Eukaryota</taxon>
        <taxon>Metazoa</taxon>
        <taxon>Spiralia</taxon>
        <taxon>Lophotrochozoa</taxon>
        <taxon>Mollusca</taxon>
        <taxon>Bivalvia</taxon>
        <taxon>Autobranchia</taxon>
        <taxon>Pteriomorphia</taxon>
        <taxon>Ostreida</taxon>
        <taxon>Ostreoidea</taxon>
        <taxon>Ostreidae</taxon>
        <taxon>Magallana</taxon>
    </lineage>
</organism>
<proteinExistence type="predicted"/>
<dbReference type="InParanoid" id="K1PSG4"/>
<feature type="region of interest" description="Disordered" evidence="1">
    <location>
        <begin position="163"/>
        <end position="191"/>
    </location>
</feature>
<keyword evidence="2" id="KW-0812">Transmembrane</keyword>
<dbReference type="AlphaFoldDB" id="K1PSG4"/>
<gene>
    <name evidence="3" type="ORF">CGI_10015422</name>
</gene>
<feature type="compositionally biased region" description="Basic and acidic residues" evidence="1">
    <location>
        <begin position="436"/>
        <end position="448"/>
    </location>
</feature>
<reference evidence="3" key="1">
    <citation type="journal article" date="2012" name="Nature">
        <title>The oyster genome reveals stress adaptation and complexity of shell formation.</title>
        <authorList>
            <person name="Zhang G."/>
            <person name="Fang X."/>
            <person name="Guo X."/>
            <person name="Li L."/>
            <person name="Luo R."/>
            <person name="Xu F."/>
            <person name="Yang P."/>
            <person name="Zhang L."/>
            <person name="Wang X."/>
            <person name="Qi H."/>
            <person name="Xiong Z."/>
            <person name="Que H."/>
            <person name="Xie Y."/>
            <person name="Holland P.W."/>
            <person name="Paps J."/>
            <person name="Zhu Y."/>
            <person name="Wu F."/>
            <person name="Chen Y."/>
            <person name="Wang J."/>
            <person name="Peng C."/>
            <person name="Meng J."/>
            <person name="Yang L."/>
            <person name="Liu J."/>
            <person name="Wen B."/>
            <person name="Zhang N."/>
            <person name="Huang Z."/>
            <person name="Zhu Q."/>
            <person name="Feng Y."/>
            <person name="Mount A."/>
            <person name="Hedgecock D."/>
            <person name="Xu Z."/>
            <person name="Liu Y."/>
            <person name="Domazet-Loso T."/>
            <person name="Du Y."/>
            <person name="Sun X."/>
            <person name="Zhang S."/>
            <person name="Liu B."/>
            <person name="Cheng P."/>
            <person name="Jiang X."/>
            <person name="Li J."/>
            <person name="Fan D."/>
            <person name="Wang W."/>
            <person name="Fu W."/>
            <person name="Wang T."/>
            <person name="Wang B."/>
            <person name="Zhang J."/>
            <person name="Peng Z."/>
            <person name="Li Y."/>
            <person name="Li N."/>
            <person name="Wang J."/>
            <person name="Chen M."/>
            <person name="He Y."/>
            <person name="Tan F."/>
            <person name="Song X."/>
            <person name="Zheng Q."/>
            <person name="Huang R."/>
            <person name="Yang H."/>
            <person name="Du X."/>
            <person name="Chen L."/>
            <person name="Yang M."/>
            <person name="Gaffney P.M."/>
            <person name="Wang S."/>
            <person name="Luo L."/>
            <person name="She Z."/>
            <person name="Ming Y."/>
            <person name="Huang W."/>
            <person name="Zhang S."/>
            <person name="Huang B."/>
            <person name="Zhang Y."/>
            <person name="Qu T."/>
            <person name="Ni P."/>
            <person name="Miao G."/>
            <person name="Wang J."/>
            <person name="Wang Q."/>
            <person name="Steinberg C.E."/>
            <person name="Wang H."/>
            <person name="Li N."/>
            <person name="Qian L."/>
            <person name="Zhang G."/>
            <person name="Li Y."/>
            <person name="Yang H."/>
            <person name="Liu X."/>
            <person name="Wang J."/>
            <person name="Yin Y."/>
            <person name="Wang J."/>
        </authorList>
    </citation>
    <scope>NUCLEOTIDE SEQUENCE [LARGE SCALE GENOMIC DNA]</scope>
    <source>
        <strain evidence="3">05x7-T-G4-1.051#20</strain>
    </source>
</reference>
<dbReference type="HOGENOM" id="CLU_502737_0_0_1"/>
<feature type="region of interest" description="Disordered" evidence="1">
    <location>
        <begin position="278"/>
        <end position="304"/>
    </location>
</feature>
<feature type="compositionally biased region" description="Polar residues" evidence="1">
    <location>
        <begin position="485"/>
        <end position="495"/>
    </location>
</feature>
<feature type="compositionally biased region" description="Basic and acidic residues" evidence="1">
    <location>
        <begin position="286"/>
        <end position="297"/>
    </location>
</feature>
<feature type="compositionally biased region" description="Low complexity" evidence="1">
    <location>
        <begin position="449"/>
        <end position="459"/>
    </location>
</feature>
<feature type="compositionally biased region" description="Polar residues" evidence="1">
    <location>
        <begin position="505"/>
        <end position="522"/>
    </location>
</feature>
<keyword evidence="2" id="KW-1133">Transmembrane helix</keyword>
<dbReference type="EMBL" id="JH819086">
    <property type="protein sequence ID" value="EKC27192.1"/>
    <property type="molecule type" value="Genomic_DNA"/>
</dbReference>
<feature type="compositionally biased region" description="Polar residues" evidence="1">
    <location>
        <begin position="166"/>
        <end position="191"/>
    </location>
</feature>
<feature type="transmembrane region" description="Helical" evidence="2">
    <location>
        <begin position="376"/>
        <end position="401"/>
    </location>
</feature>
<evidence type="ECO:0000256" key="1">
    <source>
        <dbReference type="SAM" id="MobiDB-lite"/>
    </source>
</evidence>
<keyword evidence="2" id="KW-0472">Membrane</keyword>
<name>K1PSG4_MAGGI</name>
<sequence>MATALIGKTDVGVKEFGRDVEVAENPTAKLMYYLDSICYVLNIEKTERNIRKLRDYQNYRRLSDEEINNLIVLCVLFSPDVLLGKCIFPDEEMCGMDMNKFYELSAVSHRFLVTEEIVIGGQTRRVQKILFFRDIWLECFYLEPIKQYQSKIEGIAATLQGRSVARQPTQTRAGQSRPASSQATRRPQTQQHYDGILADPWEPDKSWFTPDVPKSANGSSQVQTILSDDSFFNKPREYAKIIHFIRQIKSMVKNNQIETAKRREDEAQHSLRKSPVAIPSASIPKETNDVMTKKEETPSVAEDDLNKDKEKIEKEILNNEQSSQKEGKITSLSELVSKLRKIAELGASKNKTPVFPTEQGGQTRDKPRDLLKDQAAWIGLAVGGCLAFFAFALCFFVAVLIKTFRRKRDGDQKPLDLNFNCPPESYKKHHHPAFTHMHDPKTGRRMDDSTNYSITSSDSSSEEEIYNASRQSSVPSKPVLDCSHRSSINRTSTPIKSPLRLTRSAPGSPSVRRNLSKSWSSPPVSPLASVTPVFASPIKLPG</sequence>
<accession>K1PSG4</accession>
<feature type="region of interest" description="Disordered" evidence="1">
    <location>
        <begin position="428"/>
        <end position="528"/>
    </location>
</feature>